<evidence type="ECO:0000259" key="1">
    <source>
        <dbReference type="Pfam" id="PF02558"/>
    </source>
</evidence>
<dbReference type="InterPro" id="IPR036291">
    <property type="entry name" value="NAD(P)-bd_dom_sf"/>
</dbReference>
<dbReference type="EMBL" id="JJMT01000032">
    <property type="protein sequence ID" value="KEO43542.1"/>
    <property type="molecule type" value="Genomic_DNA"/>
</dbReference>
<comment type="caution">
    <text evidence="2">The sequence shown here is derived from an EMBL/GenBank/DDBJ whole genome shotgun (WGS) entry which is preliminary data.</text>
</comment>
<evidence type="ECO:0000313" key="2">
    <source>
        <dbReference type="EMBL" id="KEO43542.1"/>
    </source>
</evidence>
<dbReference type="Gene3D" id="3.40.50.720">
    <property type="entry name" value="NAD(P)-binding Rossmann-like Domain"/>
    <property type="match status" value="1"/>
</dbReference>
<dbReference type="Pfam" id="PF02558">
    <property type="entry name" value="ApbA"/>
    <property type="match status" value="1"/>
</dbReference>
<sequence length="316" mass="35704">MKIAILGLGVIGTTYAYAFQKAGHQVEHVLRDSKKNNAPKELSVDLLDGRYHSKGENKHDTYEVHVAEADSEYDFIFLSVRHGFVKEAVETLRKNNIKGTLVFFCNFWNTRKEVQEWAGDYDYILAFPTAGGHMQENHLDGVLFDHLMLEGEQKAHISNYADLTDLLTSADLKWEVPHDMVEWIWIHMAINAGVTSTAARSGNLENPEELALNLMNSSSELSLAIKAIREALKVVEARGVNLKLYKAELLPYKIPAWIAGKAMKVMFAKNELTRKIMTLHNDKQDIFYCCQSVYQTGQELGVKMPILEANMKGISI</sequence>
<dbReference type="SUPFAM" id="SSF51735">
    <property type="entry name" value="NAD(P)-binding Rossmann-fold domains"/>
    <property type="match status" value="1"/>
</dbReference>
<dbReference type="InterPro" id="IPR013332">
    <property type="entry name" value="KPR_N"/>
</dbReference>
<protein>
    <submittedName>
        <fullName evidence="2">2-dehydropantoate 2-reductase</fullName>
    </submittedName>
</protein>
<dbReference type="RefSeq" id="WP_037603807.1">
    <property type="nucleotide sequence ID" value="NZ_CAJHJP010000010.1"/>
</dbReference>
<name>A0A074ITB1_STRSL</name>
<accession>A0A074ITB1</accession>
<evidence type="ECO:0000313" key="3">
    <source>
        <dbReference type="Proteomes" id="UP000027855"/>
    </source>
</evidence>
<reference evidence="2 3" key="1">
    <citation type="submission" date="2014-04" db="EMBL/GenBank/DDBJ databases">
        <title>Variable characteristics of bacteriocin-producing Streptococcus salivarius strains isolated from Malaysian subjects.</title>
        <authorList>
            <person name="Philip K."/>
            <person name="Barbour A."/>
        </authorList>
    </citation>
    <scope>NUCLEOTIDE SEQUENCE [LARGE SCALE GENOMIC DNA]</scope>
    <source>
        <strain evidence="2 3">NU10</strain>
    </source>
</reference>
<feature type="domain" description="Ketopantoate reductase N-terminal" evidence="1">
    <location>
        <begin position="3"/>
        <end position="120"/>
    </location>
</feature>
<dbReference type="AlphaFoldDB" id="A0A074ITB1"/>
<dbReference type="Proteomes" id="UP000027855">
    <property type="component" value="Unassembled WGS sequence"/>
</dbReference>
<gene>
    <name evidence="2" type="ORF">DL07_06900</name>
</gene>
<proteinExistence type="predicted"/>
<organism evidence="2 3">
    <name type="scientific">Streptococcus salivarius</name>
    <dbReference type="NCBI Taxonomy" id="1304"/>
    <lineage>
        <taxon>Bacteria</taxon>
        <taxon>Bacillati</taxon>
        <taxon>Bacillota</taxon>
        <taxon>Bacilli</taxon>
        <taxon>Lactobacillales</taxon>
        <taxon>Streptococcaceae</taxon>
        <taxon>Streptococcus</taxon>
    </lineage>
</organism>